<protein>
    <submittedName>
        <fullName evidence="1">Uncharacterized protein</fullName>
    </submittedName>
</protein>
<gene>
    <name evidence="1" type="ORF">LCGC14_1423260</name>
</gene>
<dbReference type="AlphaFoldDB" id="A0A0F9M674"/>
<evidence type="ECO:0000313" key="1">
    <source>
        <dbReference type="EMBL" id="KKM72175.1"/>
    </source>
</evidence>
<comment type="caution">
    <text evidence="1">The sequence shown here is derived from an EMBL/GenBank/DDBJ whole genome shotgun (WGS) entry which is preliminary data.</text>
</comment>
<proteinExistence type="predicted"/>
<accession>A0A0F9M674</accession>
<organism evidence="1">
    <name type="scientific">marine sediment metagenome</name>
    <dbReference type="NCBI Taxonomy" id="412755"/>
    <lineage>
        <taxon>unclassified sequences</taxon>
        <taxon>metagenomes</taxon>
        <taxon>ecological metagenomes</taxon>
    </lineage>
</organism>
<sequence length="60" mass="6968">MENFKKELEALINKHSIENESNTPDWLLAQYLLSCLAAFTVATQQRETWYGRDPRPSALK</sequence>
<dbReference type="EMBL" id="LAZR01009518">
    <property type="protein sequence ID" value="KKM72175.1"/>
    <property type="molecule type" value="Genomic_DNA"/>
</dbReference>
<name>A0A0F9M674_9ZZZZ</name>
<reference evidence="1" key="1">
    <citation type="journal article" date="2015" name="Nature">
        <title>Complex archaea that bridge the gap between prokaryotes and eukaryotes.</title>
        <authorList>
            <person name="Spang A."/>
            <person name="Saw J.H."/>
            <person name="Jorgensen S.L."/>
            <person name="Zaremba-Niedzwiedzka K."/>
            <person name="Martijn J."/>
            <person name="Lind A.E."/>
            <person name="van Eijk R."/>
            <person name="Schleper C."/>
            <person name="Guy L."/>
            <person name="Ettema T.J."/>
        </authorList>
    </citation>
    <scope>NUCLEOTIDE SEQUENCE</scope>
</reference>